<keyword evidence="3" id="KW-0520">NAD</keyword>
<dbReference type="InterPro" id="IPR002202">
    <property type="entry name" value="HMG_CoA_Rdtase"/>
</dbReference>
<protein>
    <recommendedName>
        <fullName evidence="3">3-hydroxy-3-methylglutaryl coenzyme A reductase</fullName>
        <shortName evidence="3">HMG-CoA reductase</shortName>
        <ecNumber evidence="3">1.1.1.88</ecNumber>
    </recommendedName>
</protein>
<dbReference type="InterPro" id="IPR009023">
    <property type="entry name" value="HMG_CoA_Rdtase_NAD(P)-bd_sf"/>
</dbReference>
<comment type="catalytic activity">
    <reaction evidence="3">
        <text>(R)-mevalonate + 2 NAD(+) + CoA = (3S)-3-hydroxy-3-methylglutaryl-CoA + 2 NADH + 2 H(+)</text>
        <dbReference type="Rhea" id="RHEA:14833"/>
        <dbReference type="ChEBI" id="CHEBI:15378"/>
        <dbReference type="ChEBI" id="CHEBI:36464"/>
        <dbReference type="ChEBI" id="CHEBI:43074"/>
        <dbReference type="ChEBI" id="CHEBI:57287"/>
        <dbReference type="ChEBI" id="CHEBI:57540"/>
        <dbReference type="ChEBI" id="CHEBI:57945"/>
        <dbReference type="EC" id="1.1.1.88"/>
    </reaction>
</comment>
<name>A0A953HWC5_9BACT</name>
<dbReference type="CDD" id="cd00644">
    <property type="entry name" value="HMG-CoA_reductase_classII"/>
    <property type="match status" value="1"/>
</dbReference>
<dbReference type="SUPFAM" id="SSF56542">
    <property type="entry name" value="Substrate-binding domain of HMG-CoA reductase"/>
    <property type="match status" value="1"/>
</dbReference>
<dbReference type="Gene3D" id="3.90.770.10">
    <property type="entry name" value="3-hydroxy-3-methylglutaryl-coenzyme A Reductase, Chain A, domain 2"/>
    <property type="match status" value="2"/>
</dbReference>
<dbReference type="NCBIfam" id="TIGR00532">
    <property type="entry name" value="HMG_CoA_R_NAD"/>
    <property type="match status" value="1"/>
</dbReference>
<dbReference type="EMBL" id="JAHVHU010000017">
    <property type="protein sequence ID" value="MBY5959705.1"/>
    <property type="molecule type" value="Genomic_DNA"/>
</dbReference>
<dbReference type="PANTHER" id="PTHR10572:SF24">
    <property type="entry name" value="3-HYDROXY-3-METHYLGLUTARYL-COENZYME A REDUCTASE"/>
    <property type="match status" value="1"/>
</dbReference>
<evidence type="ECO:0000256" key="2">
    <source>
        <dbReference type="ARBA" id="ARBA00023002"/>
    </source>
</evidence>
<reference evidence="4" key="1">
    <citation type="submission" date="2021-06" db="EMBL/GenBank/DDBJ databases">
        <title>44 bacteria genomes isolated from Dapeng, Shenzhen.</title>
        <authorList>
            <person name="Zheng W."/>
            <person name="Yu S."/>
            <person name="Huang Y."/>
        </authorList>
    </citation>
    <scope>NUCLEOTIDE SEQUENCE</scope>
    <source>
        <strain evidence="4">DP5N28-2</strain>
    </source>
</reference>
<dbReference type="EC" id="1.1.1.88" evidence="3"/>
<dbReference type="PROSITE" id="PS50065">
    <property type="entry name" value="HMG_COA_REDUCTASE_4"/>
    <property type="match status" value="1"/>
</dbReference>
<dbReference type="InterPro" id="IPR023074">
    <property type="entry name" value="HMG_CoA_Rdtase_cat_sf"/>
</dbReference>
<evidence type="ECO:0000313" key="5">
    <source>
        <dbReference type="Proteomes" id="UP000753961"/>
    </source>
</evidence>
<evidence type="ECO:0000256" key="3">
    <source>
        <dbReference type="RuleBase" id="RU361219"/>
    </source>
</evidence>
<dbReference type="InterPro" id="IPR009029">
    <property type="entry name" value="HMG_CoA_Rdtase_sub-bd_dom_sf"/>
</dbReference>
<accession>A0A953HWC5</accession>
<comment type="pathway">
    <text evidence="3">Metabolic intermediate metabolism; (R)-mevalonate degradation; (S)-3-hydroxy-3-methylglutaryl-CoA from (R)-mevalonate: step 1/1.</text>
</comment>
<evidence type="ECO:0000313" key="4">
    <source>
        <dbReference type="EMBL" id="MBY5959705.1"/>
    </source>
</evidence>
<dbReference type="AlphaFoldDB" id="A0A953HWC5"/>
<dbReference type="SUPFAM" id="SSF55035">
    <property type="entry name" value="NAD-binding domain of HMG-CoA reductase"/>
    <property type="match status" value="1"/>
</dbReference>
<evidence type="ECO:0000256" key="1">
    <source>
        <dbReference type="ARBA" id="ARBA00007661"/>
    </source>
</evidence>
<organism evidence="4 5">
    <name type="scientific">Membranihabitans marinus</name>
    <dbReference type="NCBI Taxonomy" id="1227546"/>
    <lineage>
        <taxon>Bacteria</taxon>
        <taxon>Pseudomonadati</taxon>
        <taxon>Bacteroidota</taxon>
        <taxon>Saprospiria</taxon>
        <taxon>Saprospirales</taxon>
        <taxon>Saprospiraceae</taxon>
        <taxon>Membranihabitans</taxon>
    </lineage>
</organism>
<dbReference type="GO" id="GO:0140643">
    <property type="term" value="F:hydroxymethylglutaryl-CoA reductase (NADH) activity"/>
    <property type="evidence" value="ECO:0007669"/>
    <property type="project" value="UniProtKB-EC"/>
</dbReference>
<keyword evidence="5" id="KW-1185">Reference proteome</keyword>
<dbReference type="GO" id="GO:0015936">
    <property type="term" value="P:coenzyme A metabolic process"/>
    <property type="evidence" value="ECO:0007669"/>
    <property type="project" value="InterPro"/>
</dbReference>
<dbReference type="Proteomes" id="UP000753961">
    <property type="component" value="Unassembled WGS sequence"/>
</dbReference>
<dbReference type="GO" id="GO:0004420">
    <property type="term" value="F:hydroxymethylglutaryl-CoA reductase (NADPH) activity"/>
    <property type="evidence" value="ECO:0007669"/>
    <property type="project" value="InterPro"/>
</dbReference>
<comment type="similarity">
    <text evidence="1 3">Belongs to the HMG-CoA reductase family.</text>
</comment>
<dbReference type="InterPro" id="IPR004553">
    <property type="entry name" value="HMG_CoA_Rdtase_bac-typ"/>
</dbReference>
<dbReference type="Gene3D" id="1.10.8.660">
    <property type="match status" value="1"/>
</dbReference>
<dbReference type="RefSeq" id="WP_222581243.1">
    <property type="nucleotide sequence ID" value="NZ_JAHVHU010000017.1"/>
</dbReference>
<proteinExistence type="inferred from homology"/>
<keyword evidence="2 3" id="KW-0560">Oxidoreductase</keyword>
<gene>
    <name evidence="4" type="ORF">KUV50_16240</name>
</gene>
<sequence>MKKRVNGFSKRSKDGKLQWVAEEGFDDPESFVQELKSYWLNDAKKQHIYDRISENTISNFILPYGVAPNFIINGESYIIPMVIEESSVVAAASNAAKFWMQRGGFEARVLRSEKVGQIHFYWDGVLRDLMKARDQIFKALCHHSRELSENMVRRGGGILGMDIRTFEEDPSYFQFLIRFETCDSMGANYINSILEHFSSQLDAVFTDIFGPQCTLPEVLMSILSNYTPDCIVQAKVTCPVKDLDQKGIRGNDFADQFQKAVNIARMDTYRATTHNKGIYNGIDAVVLATGNDFRAIEAAGHAYAARDGKYRGLSTCTVEDGQFTLELTVPISVGTVGGLTHVHPLARRSLELLGNPGAHELMKIIAVAGLAQNFAAVRSLITTGIQKGHMKMHLINILNHLNATSSEIDQTIAHFDDKVITFAQVRNYLKQIRREE</sequence>
<dbReference type="PANTHER" id="PTHR10572">
    <property type="entry name" value="3-HYDROXY-3-METHYLGLUTARYL-COENZYME A REDUCTASE"/>
    <property type="match status" value="1"/>
</dbReference>
<dbReference type="Pfam" id="PF00368">
    <property type="entry name" value="HMG-CoA_red"/>
    <property type="match status" value="1"/>
</dbReference>
<comment type="caution">
    <text evidence="4">The sequence shown here is derived from an EMBL/GenBank/DDBJ whole genome shotgun (WGS) entry which is preliminary data.</text>
</comment>